<dbReference type="STRING" id="27342.A0A0H2RGS5"/>
<dbReference type="PANTHER" id="PTHR23329">
    <property type="entry name" value="TUFTELIN-INTERACTING PROTEIN 11-RELATED"/>
    <property type="match status" value="1"/>
</dbReference>
<protein>
    <submittedName>
        <fullName evidence="4">TFP11-domain-containing protein</fullName>
    </submittedName>
</protein>
<feature type="compositionally biased region" description="Low complexity" evidence="2">
    <location>
        <begin position="26"/>
        <end position="36"/>
    </location>
</feature>
<feature type="compositionally biased region" description="Basic and acidic residues" evidence="2">
    <location>
        <begin position="142"/>
        <end position="155"/>
    </location>
</feature>
<name>A0A0H2RGS5_9AGAM</name>
<dbReference type="GO" id="GO:0003676">
    <property type="term" value="F:nucleic acid binding"/>
    <property type="evidence" value="ECO:0007669"/>
    <property type="project" value="InterPro"/>
</dbReference>
<reference evidence="4 5" key="1">
    <citation type="submission" date="2015-04" db="EMBL/GenBank/DDBJ databases">
        <title>Complete genome sequence of Schizopora paradoxa KUC8140, a cosmopolitan wood degrader in East Asia.</title>
        <authorList>
            <consortium name="DOE Joint Genome Institute"/>
            <person name="Min B."/>
            <person name="Park H."/>
            <person name="Jang Y."/>
            <person name="Kim J.-J."/>
            <person name="Kim K.H."/>
            <person name="Pangilinan J."/>
            <person name="Lipzen A."/>
            <person name="Riley R."/>
            <person name="Grigoriev I.V."/>
            <person name="Spatafora J.W."/>
            <person name="Choi I.-G."/>
        </authorList>
    </citation>
    <scope>NUCLEOTIDE SEQUENCE [LARGE SCALE GENOMIC DNA]</scope>
    <source>
        <strain evidence="4 5">KUC8140</strain>
    </source>
</reference>
<accession>A0A0H2RGS5</accession>
<dbReference type="EMBL" id="KQ086010">
    <property type="protein sequence ID" value="KLO11034.1"/>
    <property type="molecule type" value="Genomic_DNA"/>
</dbReference>
<evidence type="ECO:0000256" key="2">
    <source>
        <dbReference type="SAM" id="MobiDB-lite"/>
    </source>
</evidence>
<evidence type="ECO:0000313" key="5">
    <source>
        <dbReference type="Proteomes" id="UP000053477"/>
    </source>
</evidence>
<proteinExistence type="inferred from homology"/>
<feature type="compositionally biased region" description="Basic and acidic residues" evidence="2">
    <location>
        <begin position="109"/>
        <end position="127"/>
    </location>
</feature>
<dbReference type="FunCoup" id="A0A0H2RGS5">
    <property type="interactions" value="681"/>
</dbReference>
<feature type="domain" description="G-patch" evidence="3">
    <location>
        <begin position="63"/>
        <end position="114"/>
    </location>
</feature>
<dbReference type="OrthoDB" id="4822at2759"/>
<evidence type="ECO:0000259" key="3">
    <source>
        <dbReference type="PROSITE" id="PS50174"/>
    </source>
</evidence>
<dbReference type="Proteomes" id="UP000053477">
    <property type="component" value="Unassembled WGS sequence"/>
</dbReference>
<dbReference type="PANTHER" id="PTHR23329:SF1">
    <property type="entry name" value="TUFTELIN-INTERACTING PROTEIN 11"/>
    <property type="match status" value="1"/>
</dbReference>
<dbReference type="GO" id="GO:0071008">
    <property type="term" value="C:U2-type post-mRNA release spliceosomal complex"/>
    <property type="evidence" value="ECO:0007669"/>
    <property type="project" value="TreeGrafter"/>
</dbReference>
<dbReference type="Pfam" id="PF07842">
    <property type="entry name" value="GCFC"/>
    <property type="match status" value="1"/>
</dbReference>
<dbReference type="InterPro" id="IPR000467">
    <property type="entry name" value="G_patch_dom"/>
</dbReference>
<sequence>MGDIGEGFSKDKSSAPTPEDAPELPSSFSTSRQQRSFVREKEVPKRTATPLSSQERMHFSKLQGSFGARMLSKMGWEAGTGLGSERTGIVTPIESKLRPKNMGIAYKGFGEKTDQSKAEARRRGEKVSDDEDEKKPPRGKGKGKDVKREREDAWKKPKKSKLKVEHKTYEEILAEAGTEPAPSGVGIIIDATGATMREVSSLADVSGWIPSMDPTRIPEVRHNIRMISDACKTDLDGLAREAKVLEDRKKWIDREDPKVRRKVEDEAELIRRLQAVHLVVDEINLKAREVAQSDYEPTLDIFDEHIDKLLNYFGKEYERYRLDEIVVAAITPIFRRMMSAWRPSEDPSAYTGKLRRWKTALKMNDAPPETGLQVDVYGGHTVTKTPMTPYESLLWNIWLPRVRSFINNEWTPDEPQQAVKLFEAWSDVLPTFIQDNVLDQLILPKISATVSAWNPKRDKFSLHAVVFPWLPHVGLRMEEFVDAGRRKVKSLLRSWMTSEGVPKDLRPWREVFKSADWESMLLKYVIPKLGATLRDDFRVNPRNQDMAPLQQILEWANIIRPSIFGQLLETEFFPKWLDVLHIWLIQPSVNFEEVAQWYAFWKGSIPEDVRRIPAVEAGFTKGLQLINEALELGPDAPRKLPKPNHNRPPSPSEGDRKPKPQRTLPSRMQEITFKSIVEDFVASHNLLLLPAGKVHEKSRMPLFRITKTVEGKGGLLVYLLDDAVWASEGDEYRAITLEDMVLRATKAR</sequence>
<gene>
    <name evidence="4" type="ORF">SCHPADRAFT_831692</name>
</gene>
<dbReference type="InterPro" id="IPR045211">
    <property type="entry name" value="TFP11/STIP/Ntr1"/>
</dbReference>
<feature type="region of interest" description="Disordered" evidence="2">
    <location>
        <begin position="634"/>
        <end position="664"/>
    </location>
</feature>
<evidence type="ECO:0000313" key="4">
    <source>
        <dbReference type="EMBL" id="KLO11034.1"/>
    </source>
</evidence>
<dbReference type="Pfam" id="PF01585">
    <property type="entry name" value="G-patch"/>
    <property type="match status" value="1"/>
</dbReference>
<dbReference type="AlphaFoldDB" id="A0A0H2RGS5"/>
<dbReference type="PROSITE" id="PS50174">
    <property type="entry name" value="G_PATCH"/>
    <property type="match status" value="1"/>
</dbReference>
<dbReference type="InParanoid" id="A0A0H2RGS5"/>
<comment type="similarity">
    <text evidence="1">Belongs to the TFP11/STIP family.</text>
</comment>
<dbReference type="SMART" id="SM00443">
    <property type="entry name" value="G_patch"/>
    <property type="match status" value="1"/>
</dbReference>
<feature type="region of interest" description="Disordered" evidence="2">
    <location>
        <begin position="1"/>
        <end position="60"/>
    </location>
</feature>
<dbReference type="GO" id="GO:0000390">
    <property type="term" value="P:spliceosomal complex disassembly"/>
    <property type="evidence" value="ECO:0007669"/>
    <property type="project" value="InterPro"/>
</dbReference>
<keyword evidence="5" id="KW-1185">Reference proteome</keyword>
<organism evidence="4 5">
    <name type="scientific">Schizopora paradoxa</name>
    <dbReference type="NCBI Taxonomy" id="27342"/>
    <lineage>
        <taxon>Eukaryota</taxon>
        <taxon>Fungi</taxon>
        <taxon>Dikarya</taxon>
        <taxon>Basidiomycota</taxon>
        <taxon>Agaricomycotina</taxon>
        <taxon>Agaricomycetes</taxon>
        <taxon>Hymenochaetales</taxon>
        <taxon>Schizoporaceae</taxon>
        <taxon>Schizopora</taxon>
    </lineage>
</organism>
<dbReference type="InterPro" id="IPR022783">
    <property type="entry name" value="GCFC_dom"/>
</dbReference>
<feature type="region of interest" description="Disordered" evidence="2">
    <location>
        <begin position="106"/>
        <end position="159"/>
    </location>
</feature>
<evidence type="ECO:0000256" key="1">
    <source>
        <dbReference type="ARBA" id="ARBA00010900"/>
    </source>
</evidence>